<proteinExistence type="predicted"/>
<sequence>MVRKIRAKLVLQLRAEGLSGRAIAGSQAMSRKSVTQVLEAADAAGLGWDDVKDRADSEVYGLLFPGRGDHHSVFAQPDWKAIHKEMARVGVTLKLLHGEYADECAAAGDPAMSYDRFCRTYQRHVLVTGAASRVGHKAAQTIEVDWSGP</sequence>
<feature type="non-terminal residue" evidence="1">
    <location>
        <position position="149"/>
    </location>
</feature>
<dbReference type="AlphaFoldDB" id="A0A2H1KFL0"/>
<gene>
    <name evidence="1" type="ORF">BAUR920_03155</name>
</gene>
<name>A0A2H1KFL0_BREAU</name>
<organism evidence="1 2">
    <name type="scientific">Brevibacterium aurantiacum</name>
    <dbReference type="NCBI Taxonomy" id="273384"/>
    <lineage>
        <taxon>Bacteria</taxon>
        <taxon>Bacillati</taxon>
        <taxon>Actinomycetota</taxon>
        <taxon>Actinomycetes</taxon>
        <taxon>Micrococcales</taxon>
        <taxon>Brevibacteriaceae</taxon>
        <taxon>Brevibacterium</taxon>
    </lineage>
</organism>
<reference evidence="2" key="1">
    <citation type="submission" date="2017-03" db="EMBL/GenBank/DDBJ databases">
        <authorList>
            <person name="Monnet C."/>
        </authorList>
    </citation>
    <scope>NUCLEOTIDE SEQUENCE [LARGE SCALE GENOMIC DNA]</scope>
    <source>
        <strain evidence="2">CNRZ 920</strain>
    </source>
</reference>
<accession>A0A2H1KFL0</accession>
<evidence type="ECO:0000313" key="1">
    <source>
        <dbReference type="EMBL" id="SMX98543.1"/>
    </source>
</evidence>
<evidence type="ECO:0000313" key="2">
    <source>
        <dbReference type="Proteomes" id="UP000234289"/>
    </source>
</evidence>
<protein>
    <recommendedName>
        <fullName evidence="3">HTH IS408-type domain-containing protein</fullName>
    </recommendedName>
</protein>
<dbReference type="Proteomes" id="UP000234289">
    <property type="component" value="Unassembled WGS sequence"/>
</dbReference>
<dbReference type="EMBL" id="FXZG01000023">
    <property type="protein sequence ID" value="SMX98543.1"/>
    <property type="molecule type" value="Genomic_DNA"/>
</dbReference>
<evidence type="ECO:0008006" key="3">
    <source>
        <dbReference type="Google" id="ProtNLM"/>
    </source>
</evidence>